<keyword evidence="2" id="KW-0732">Signal</keyword>
<name>A0ABU0Y253_9GAMM</name>
<evidence type="ECO:0000259" key="3">
    <source>
        <dbReference type="Pfam" id="PF13946"/>
    </source>
</evidence>
<feature type="signal peptide" evidence="2">
    <location>
        <begin position="1"/>
        <end position="21"/>
    </location>
</feature>
<dbReference type="InterPro" id="IPR044048">
    <property type="entry name" value="Big_12"/>
</dbReference>
<dbReference type="RefSeq" id="WP_308133143.1">
    <property type="nucleotide sequence ID" value="NZ_CP133197.1"/>
</dbReference>
<gene>
    <name evidence="5" type="ORF">RCC75_00010</name>
</gene>
<feature type="domain" description="Bacterial Ig-like" evidence="4">
    <location>
        <begin position="81"/>
        <end position="145"/>
    </location>
</feature>
<dbReference type="InterPro" id="IPR038255">
    <property type="entry name" value="PBS_linker_sf"/>
</dbReference>
<evidence type="ECO:0000259" key="4">
    <source>
        <dbReference type="Pfam" id="PF19078"/>
    </source>
</evidence>
<dbReference type="Proteomes" id="UP001223336">
    <property type="component" value="Unassembled WGS sequence"/>
</dbReference>
<keyword evidence="6" id="KW-1185">Reference proteome</keyword>
<accession>A0ABU0Y253</accession>
<organism evidence="5 6">
    <name type="scientific">Thiothrix subterranea</name>
    <dbReference type="NCBI Taxonomy" id="2735563"/>
    <lineage>
        <taxon>Bacteria</taxon>
        <taxon>Pseudomonadati</taxon>
        <taxon>Pseudomonadota</taxon>
        <taxon>Gammaproteobacteria</taxon>
        <taxon>Thiotrichales</taxon>
        <taxon>Thiotrichaceae</taxon>
        <taxon>Thiothrix</taxon>
    </lineage>
</organism>
<dbReference type="EMBL" id="JAVFKN010000001">
    <property type="protein sequence ID" value="MDQ5766893.1"/>
    <property type="molecule type" value="Genomic_DNA"/>
</dbReference>
<feature type="region of interest" description="Disordered" evidence="1">
    <location>
        <begin position="670"/>
        <end position="699"/>
    </location>
</feature>
<dbReference type="NCBIfam" id="NF041766">
    <property type="entry name" value="choice_anch_U"/>
    <property type="match status" value="1"/>
</dbReference>
<dbReference type="Pfam" id="PF13946">
    <property type="entry name" value="DUF4214"/>
    <property type="match status" value="1"/>
</dbReference>
<evidence type="ECO:0000256" key="2">
    <source>
        <dbReference type="SAM" id="SignalP"/>
    </source>
</evidence>
<dbReference type="Pfam" id="PF19078">
    <property type="entry name" value="Big_12"/>
    <property type="match status" value="2"/>
</dbReference>
<dbReference type="InterPro" id="IPR025282">
    <property type="entry name" value="DUF4214"/>
</dbReference>
<evidence type="ECO:0000313" key="6">
    <source>
        <dbReference type="Proteomes" id="UP001223336"/>
    </source>
</evidence>
<feature type="domain" description="Bacterial Ig-like" evidence="4">
    <location>
        <begin position="939"/>
        <end position="1023"/>
    </location>
</feature>
<feature type="chain" id="PRO_5045095388" evidence="2">
    <location>
        <begin position="22"/>
        <end position="1240"/>
    </location>
</feature>
<sequence length="1240" mass="129261">MLRTLVLSGVVLSVSPTVLLAATSENYTQVSGGFAIVAGQTESETYAVQHYVGAAVAVGSTSSATYSGDSGFIPTAVTLVLPPVSILNLPASMTVGEPVTVTFLFPDAVVGFTETDISVTNGTLTDFTTVNGSTYTARISPTSSGTLRITVGEVSQDVPVKVNQSITFEQPTAQTYAPNGTFTVAASSNSDLLVSFTSTSTDVCTVAGSRVTILNAGNCILSATQAGNGIYNPAAAVQRTVTINKAVQTLTFAQPAVQAFQPNGTFSVSASSSANLTVAFASDTASVCTVSGNTVTIHAIGTCRLTASQAGDGNYNAATDISRDVVIRNSLGIPSISATSPVTLAATGTVSAYSLTTLGVAAADNGVSMTPVAYYRDGACADTVPANYATACRRVAPSGFTSGQHRLWWVVQDSDGNRNQTAQTLNVLPQVGFAKDLILIGTPGSGMVQVALVLSGEAVGNTAFSVPFTLSGTASHPTDHNLVAGNFTFAAGQTVSDPVAVTLGNAPVDGNTLVITLNTQAAVFNQTGAAIDPAVQRVTAGSKTTQTITISQQRTYPPRLSNLRGSQGTAPNTVSGSTFDKIKGTVQLSFGLEDLDGGRYSYSWVTSNPQLLLANGSPLTSATDASPTLDIANLNAGSYYLEVAVTDSTAPTSLPAKIEVMLQVLDATTLSPTQDSDSDGNADATEGLGDNDGDGIANYRDAYDDQANVLPTDSTIPRDALVRTRPGLRIRIGTTAIAAATNDAKVTLDDLTQHGDRGQPASNATFTNATMAHLFDYEIENLDVPADTAGAGNTADVVLPLSTPLAADSQFFKYDAVNGWRVFTEDANNRLAWASWLDGVAGNCPEANSTAYTADTAQKAGKTCLRVTLQDGGANDADGVVNGRIVDPLGVGASVPIVIDPPAPPPVIDPPAPPPVIDPPAPPPVIDPPAPPPVIDPPRPTVSIMGLPSSVTTGRTYRVTFQFSEDVIGFEASDINLINGTLSRFIRVDDNTYTARITSTNKDTLTISIPSRSLHNHSGNSPITTTLNVVTDGHLYISDIKAIGQEVAPPDMASKAVKAAGINNIAIDDTFVSLAKRECLPHKEGIAALYVAFFNRAPDTGGLHYWAVESGLTLEQVADSFFYQAETQAAYPPGTTNTEFVTRVYRNLFGREPDPTGLAYWTSELDSGRIYRNLSILAFINGAQGADKRLLDNKTAVGCYFADQDLVEQEGLAHQVMQGVTADANSFANTKALIDIFVRR</sequence>
<evidence type="ECO:0000256" key="1">
    <source>
        <dbReference type="SAM" id="MobiDB-lite"/>
    </source>
</evidence>
<reference evidence="5 6" key="1">
    <citation type="submission" date="2023-08" db="EMBL/GenBank/DDBJ databases">
        <title>New molecular markers tilS and rpoB for phylogenetic and monitoring studies of the genus Thiothrix biodiversity.</title>
        <authorList>
            <person name="Ravin N.V."/>
            <person name="Smolyakov D."/>
            <person name="Markov N.D."/>
            <person name="Beletsky A.V."/>
            <person name="Mardanov A.V."/>
            <person name="Rudenko T.S."/>
            <person name="Grabovich M.Y."/>
        </authorList>
    </citation>
    <scope>NUCLEOTIDE SEQUENCE [LARGE SCALE GENOMIC DNA]</scope>
    <source>
        <strain evidence="5 6">H33</strain>
    </source>
</reference>
<protein>
    <submittedName>
        <fullName evidence="5">Ig-like domain-containing protein</fullName>
    </submittedName>
</protein>
<feature type="domain" description="DUF4214" evidence="3">
    <location>
        <begin position="1118"/>
        <end position="1181"/>
    </location>
</feature>
<evidence type="ECO:0000313" key="5">
    <source>
        <dbReference type="EMBL" id="MDQ5766893.1"/>
    </source>
</evidence>
<dbReference type="Gene3D" id="1.10.3130.20">
    <property type="entry name" value="Phycobilisome linker domain"/>
    <property type="match status" value="1"/>
</dbReference>
<comment type="caution">
    <text evidence="5">The sequence shown here is derived from an EMBL/GenBank/DDBJ whole genome shotgun (WGS) entry which is preliminary data.</text>
</comment>
<proteinExistence type="predicted"/>
<dbReference type="InterPro" id="IPR053784">
    <property type="entry name" value="Choice_anch_U_dom"/>
</dbReference>